<dbReference type="PANTHER" id="PTHR46656">
    <property type="entry name" value="PUTATIVE-RELATED"/>
    <property type="match status" value="1"/>
</dbReference>
<keyword evidence="1" id="KW-0328">Glycosyltransferase</keyword>
<dbReference type="RefSeq" id="WP_378129414.1">
    <property type="nucleotide sequence ID" value="NZ_JBHSMI010000004.1"/>
</dbReference>
<dbReference type="Gene3D" id="3.40.50.2000">
    <property type="entry name" value="Glycogen Phosphorylase B"/>
    <property type="match status" value="1"/>
</dbReference>
<keyword evidence="1" id="KW-0808">Transferase</keyword>
<evidence type="ECO:0000313" key="2">
    <source>
        <dbReference type="Proteomes" id="UP001596113"/>
    </source>
</evidence>
<accession>A0ABW0HP71</accession>
<name>A0ABW0HP71_9BACL</name>
<dbReference type="Proteomes" id="UP001596113">
    <property type="component" value="Unassembled WGS sequence"/>
</dbReference>
<dbReference type="EC" id="2.4.-.-" evidence="1"/>
<dbReference type="GO" id="GO:0016757">
    <property type="term" value="F:glycosyltransferase activity"/>
    <property type="evidence" value="ECO:0007669"/>
    <property type="project" value="UniProtKB-KW"/>
</dbReference>
<sequence>MSCTGVYWVGPVFDMGGYGNVSRNFLQALEAADIPVYISPLIAGNHQDEIGENTVQWLQRLSTDKIGDRAVCLVHGVPAHFQLPVPDTRVVKRIGMTLFETDRVPADWSWRCNAMDEIWVPTAFNYASFAASGVHPSKLKVVPYPIDVSRFYPGRPYHQITFSPPLRPFSFLYVFGFDFRKGIDLLVRAFCREFRADEDVSLVLKAYVHSGYKPEYVASVIRSYIPVDRTGSQIVVIVEPFGEQQLIDLYRSCDAYVSIDRAGWGMPAMEAMALGKPTIGLDWGGYTEFMNEDNSFLIKTERQLVPVDAQLQRDRPEYYLGHLWADIRAESIGKAMREVYMDRVKRDRIGKKAAYDVHFNYSPVVIGDKIRQLLGIL</sequence>
<protein>
    <submittedName>
        <fullName evidence="1">Glycosyltransferase</fullName>
        <ecNumber evidence="1">2.4.-.-</ecNumber>
    </submittedName>
</protein>
<reference evidence="2" key="1">
    <citation type="journal article" date="2019" name="Int. J. Syst. Evol. Microbiol.">
        <title>The Global Catalogue of Microorganisms (GCM) 10K type strain sequencing project: providing services to taxonomists for standard genome sequencing and annotation.</title>
        <authorList>
            <consortium name="The Broad Institute Genomics Platform"/>
            <consortium name="The Broad Institute Genome Sequencing Center for Infectious Disease"/>
            <person name="Wu L."/>
            <person name="Ma J."/>
        </authorList>
    </citation>
    <scope>NUCLEOTIDE SEQUENCE [LARGE SCALE GENOMIC DNA]</scope>
    <source>
        <strain evidence="2">CGMCC 1.18575</strain>
    </source>
</reference>
<dbReference type="Pfam" id="PF13692">
    <property type="entry name" value="Glyco_trans_1_4"/>
    <property type="match status" value="1"/>
</dbReference>
<organism evidence="1 2">
    <name type="scientific">Cohnella soli</name>
    <dbReference type="NCBI Taxonomy" id="425005"/>
    <lineage>
        <taxon>Bacteria</taxon>
        <taxon>Bacillati</taxon>
        <taxon>Bacillota</taxon>
        <taxon>Bacilli</taxon>
        <taxon>Bacillales</taxon>
        <taxon>Paenibacillaceae</taxon>
        <taxon>Cohnella</taxon>
    </lineage>
</organism>
<dbReference type="PANTHER" id="PTHR46656:SF3">
    <property type="entry name" value="PUTATIVE-RELATED"/>
    <property type="match status" value="1"/>
</dbReference>
<evidence type="ECO:0000313" key="1">
    <source>
        <dbReference type="EMBL" id="MFC5401652.1"/>
    </source>
</evidence>
<dbReference type="EMBL" id="JBHSMI010000004">
    <property type="protein sequence ID" value="MFC5401652.1"/>
    <property type="molecule type" value="Genomic_DNA"/>
</dbReference>
<gene>
    <name evidence="1" type="ORF">ACFPOF_02805</name>
</gene>
<dbReference type="SUPFAM" id="SSF53756">
    <property type="entry name" value="UDP-Glycosyltransferase/glycogen phosphorylase"/>
    <property type="match status" value="1"/>
</dbReference>
<keyword evidence="2" id="KW-1185">Reference proteome</keyword>
<comment type="caution">
    <text evidence="1">The sequence shown here is derived from an EMBL/GenBank/DDBJ whole genome shotgun (WGS) entry which is preliminary data.</text>
</comment>
<proteinExistence type="predicted"/>